<evidence type="ECO:0000313" key="5">
    <source>
        <dbReference type="Proteomes" id="UP000239833"/>
    </source>
</evidence>
<organism evidence="3 5">
    <name type="scientific">Paenibacillus larvae subsp. larvae</name>
    <dbReference type="NCBI Taxonomy" id="147375"/>
    <lineage>
        <taxon>Bacteria</taxon>
        <taxon>Bacillati</taxon>
        <taxon>Bacillota</taxon>
        <taxon>Bacilli</taxon>
        <taxon>Bacillales</taxon>
        <taxon>Paenibacillaceae</taxon>
        <taxon>Paenibacillus</taxon>
    </lineage>
</organism>
<accession>A0A6C0QT73</accession>
<dbReference type="Gene3D" id="3.75.10.10">
    <property type="entry name" value="L-arginine/glycine Amidinotransferase, Chain A"/>
    <property type="match status" value="1"/>
</dbReference>
<dbReference type="Proteomes" id="UP000464330">
    <property type="component" value="Chromosome"/>
</dbReference>
<sequence length="336" mass="38767">MDMNKKNEQVLVESEFAPLKRVVLAQSQYGAPTEENLEKYKDYLPDSPEGDIYIEKLYGKDVAEVYPELQKRWEAEKENLEKVLKKYGVEVLRPRLLTEKEKKDRKEVGYSNFFARDPFFVIGQFIVEGTMKYEHRIKEVMTVRHILEQEAEKNECLYLAAPQADRLGEFFDMKGPFLEGGDVLVLNKEIFVGTSGLASNRDGIIWLRNFLSNFDYTVTEVPLHPEILHLDCALSLLRDGLMIICEEAFPEGIPESLKEWDKVSVSLEDAQKLITNGLPLNEKVYVTDPEFRSSIGEQLTKRGIKVEYVDYSISRQFGGSFRCTTQPLLRINEKNM</sequence>
<accession>A0A8B6WX10</accession>
<dbReference type="EMBL" id="CP019655">
    <property type="protein sequence ID" value="AVF26570.1"/>
    <property type="molecule type" value="Genomic_DNA"/>
</dbReference>
<proteinExistence type="inferred from homology"/>
<reference evidence="5" key="1">
    <citation type="submission" date="2017-02" db="EMBL/GenBank/DDBJ databases">
        <title>Delineation of Paenibacillus larvae strains originating from foulbrood outbreaks.</title>
        <authorList>
            <person name="Beims H."/>
            <person name="Bunk B."/>
            <person name="Sproeer C."/>
            <person name="Mohr K.I."/>
            <person name="Pradella S."/>
            <person name="Guenther G."/>
            <person name="Rohde M."/>
            <person name="von der Ohe W."/>
            <person name="Steinert M."/>
        </authorList>
    </citation>
    <scope>NUCLEOTIDE SEQUENCE [LARGE SCALE GENOMIC DNA]</scope>
    <source>
        <strain evidence="5">Eric_III</strain>
    </source>
</reference>
<name>A0A2L1U0W5_9BACL</name>
<dbReference type="RefSeq" id="WP_230460683.1">
    <property type="nucleotide sequence ID" value="NZ_CP019655.1"/>
</dbReference>
<dbReference type="InterPro" id="IPR033195">
    <property type="entry name" value="AmidinoTrfase"/>
</dbReference>
<gene>
    <name evidence="3" type="ORF">ERICIII_02416</name>
    <name evidence="4" type="ORF">ERICV_02691</name>
</gene>
<keyword evidence="2 3" id="KW-0808">Transferase</keyword>
<evidence type="ECO:0000313" key="6">
    <source>
        <dbReference type="Proteomes" id="UP000464330"/>
    </source>
</evidence>
<comment type="similarity">
    <text evidence="1">Belongs to the amidinotransferase family.</text>
</comment>
<evidence type="ECO:0000256" key="2">
    <source>
        <dbReference type="ARBA" id="ARBA00022679"/>
    </source>
</evidence>
<evidence type="ECO:0000313" key="4">
    <source>
        <dbReference type="EMBL" id="QHZ51813.1"/>
    </source>
</evidence>
<dbReference type="AlphaFoldDB" id="A0A2L1U0W5"/>
<accession>A0A2L1U0W5</accession>
<dbReference type="Pfam" id="PF19420">
    <property type="entry name" value="DDAH_eukar"/>
    <property type="match status" value="1"/>
</dbReference>
<dbReference type="GeneID" id="64219078"/>
<dbReference type="Proteomes" id="UP000239833">
    <property type="component" value="Chromosome"/>
</dbReference>
<evidence type="ECO:0000313" key="3">
    <source>
        <dbReference type="EMBL" id="AVF26570.1"/>
    </source>
</evidence>
<evidence type="ECO:0000256" key="1">
    <source>
        <dbReference type="ARBA" id="ARBA00006943"/>
    </source>
</evidence>
<dbReference type="GO" id="GO:0015067">
    <property type="term" value="F:amidinotransferase activity"/>
    <property type="evidence" value="ECO:0007669"/>
    <property type="project" value="InterPro"/>
</dbReference>
<dbReference type="SUPFAM" id="SSF55909">
    <property type="entry name" value="Pentein"/>
    <property type="match status" value="1"/>
</dbReference>
<dbReference type="PANTHER" id="PTHR10488:SF1">
    <property type="entry name" value="GLYCINE AMIDINOTRANSFERASE, MITOCHONDRIAL"/>
    <property type="match status" value="1"/>
</dbReference>
<dbReference type="EMBL" id="CP019717">
    <property type="protein sequence ID" value="QHZ51813.1"/>
    <property type="molecule type" value="Genomic_DNA"/>
</dbReference>
<dbReference type="PANTHER" id="PTHR10488">
    <property type="entry name" value="GLYCINE AMIDINOTRANSFERASE, MITOCHONDRIAL"/>
    <property type="match status" value="1"/>
</dbReference>
<reference evidence="3 6" key="2">
    <citation type="journal article" date="2020" name="Int. J. Med. Microbiol.">
        <title>Discovery of Paenibacillus larvae ERIC V: Phenotypic and genomic comparison to genotypes ERIC I-IV reveal different inventories of virulence factors which correlate with epidemiological prevalences of American Foulbrood.</title>
        <authorList>
            <person name="Beims H."/>
            <person name="Bunk B."/>
            <person name="Erler S."/>
            <person name="Mohr K.I."/>
            <person name="Sproer C."/>
            <person name="Pradella S."/>
            <person name="Gunther G."/>
            <person name="Rohde M."/>
            <person name="von der Ohe W."/>
            <person name="Steinert M."/>
        </authorList>
    </citation>
    <scope>NUCLEOTIDE SEQUENCE</scope>
    <source>
        <strain evidence="3">Eric_III</strain>
        <strain evidence="4">Eric_V</strain>
    </source>
</reference>
<protein>
    <submittedName>
        <fullName evidence="3">Amidinotransferase family protein</fullName>
    </submittedName>
</protein>